<organism evidence="2 3">
    <name type="scientific">Ciona savignyi</name>
    <name type="common">Pacific transparent sea squirt</name>
    <dbReference type="NCBI Taxonomy" id="51511"/>
    <lineage>
        <taxon>Eukaryota</taxon>
        <taxon>Metazoa</taxon>
        <taxon>Chordata</taxon>
        <taxon>Tunicata</taxon>
        <taxon>Ascidiacea</taxon>
        <taxon>Phlebobranchia</taxon>
        <taxon>Cionidae</taxon>
        <taxon>Ciona</taxon>
    </lineage>
</organism>
<reference evidence="2" key="3">
    <citation type="submission" date="2025-09" db="UniProtKB">
        <authorList>
            <consortium name="Ensembl"/>
        </authorList>
    </citation>
    <scope>IDENTIFICATION</scope>
</reference>
<dbReference type="GeneTree" id="ENSGT00530000067362"/>
<proteinExistence type="predicted"/>
<feature type="region of interest" description="Disordered" evidence="1">
    <location>
        <begin position="1"/>
        <end position="30"/>
    </location>
</feature>
<evidence type="ECO:0000256" key="1">
    <source>
        <dbReference type="SAM" id="MobiDB-lite"/>
    </source>
</evidence>
<reference evidence="2" key="2">
    <citation type="submission" date="2025-08" db="UniProtKB">
        <authorList>
            <consortium name="Ensembl"/>
        </authorList>
    </citation>
    <scope>IDENTIFICATION</scope>
</reference>
<evidence type="ECO:0000313" key="2">
    <source>
        <dbReference type="Ensembl" id="ENSCSAVP00000011757.1"/>
    </source>
</evidence>
<dbReference type="AlphaFoldDB" id="H2Z2E5"/>
<accession>H2Z2E5</accession>
<dbReference type="HOGENOM" id="CLU_1291528_0_0_1"/>
<sequence>MSLLESSQKLQRTQPWPELNSGVSEDRGLRKSNEEVTIMENNLNIQPDSVSSVVEIKGQPNLLTLYNVPETNLSTTDEHFKITNKIEQHENEDISSGLIWTNGVATLSGSDLKFRMSATGDLEVISDTEETAVDQSPTATCWNENEEPVIPLITSGTVKNENQTGVGDHLNTENLAIISTIKSETTPDTPNASEIRTCSQCGYS</sequence>
<dbReference type="InParanoid" id="H2Z2E5"/>
<dbReference type="Proteomes" id="UP000007875">
    <property type="component" value="Unassembled WGS sequence"/>
</dbReference>
<dbReference type="OMA" id="CINTEHS"/>
<evidence type="ECO:0000313" key="3">
    <source>
        <dbReference type="Proteomes" id="UP000007875"/>
    </source>
</evidence>
<dbReference type="Ensembl" id="ENSCSAVT00000011894.1">
    <property type="protein sequence ID" value="ENSCSAVP00000011757.1"/>
    <property type="gene ID" value="ENSCSAVG00000006898.1"/>
</dbReference>
<name>H2Z2E5_CIOSA</name>
<keyword evidence="3" id="KW-1185">Reference proteome</keyword>
<protein>
    <submittedName>
        <fullName evidence="2">Uncharacterized protein</fullName>
    </submittedName>
</protein>
<feature type="compositionally biased region" description="Polar residues" evidence="1">
    <location>
        <begin position="1"/>
        <end position="14"/>
    </location>
</feature>
<reference evidence="3" key="1">
    <citation type="submission" date="2003-08" db="EMBL/GenBank/DDBJ databases">
        <authorList>
            <person name="Birren B."/>
            <person name="Nusbaum C."/>
            <person name="Abebe A."/>
            <person name="Abouelleil A."/>
            <person name="Adekoya E."/>
            <person name="Ait-zahra M."/>
            <person name="Allen N."/>
            <person name="Allen T."/>
            <person name="An P."/>
            <person name="Anderson M."/>
            <person name="Anderson S."/>
            <person name="Arachchi H."/>
            <person name="Armbruster J."/>
            <person name="Bachantsang P."/>
            <person name="Baldwin J."/>
            <person name="Barry A."/>
            <person name="Bayul T."/>
            <person name="Blitshsteyn B."/>
            <person name="Bloom T."/>
            <person name="Blye J."/>
            <person name="Boguslavskiy L."/>
            <person name="Borowsky M."/>
            <person name="Boukhgalter B."/>
            <person name="Brunache A."/>
            <person name="Butler J."/>
            <person name="Calixte N."/>
            <person name="Calvo S."/>
            <person name="Camarata J."/>
            <person name="Campo K."/>
            <person name="Chang J."/>
            <person name="Cheshatsang Y."/>
            <person name="Citroen M."/>
            <person name="Collymore A."/>
            <person name="Considine T."/>
            <person name="Cook A."/>
            <person name="Cooke P."/>
            <person name="Corum B."/>
            <person name="Cuomo C."/>
            <person name="David R."/>
            <person name="Dawoe T."/>
            <person name="Degray S."/>
            <person name="Dodge S."/>
            <person name="Dooley K."/>
            <person name="Dorje P."/>
            <person name="Dorjee K."/>
            <person name="Dorris L."/>
            <person name="Duffey N."/>
            <person name="Dupes A."/>
            <person name="Elkins T."/>
            <person name="Engels R."/>
            <person name="Erickson J."/>
            <person name="Farina A."/>
            <person name="Faro S."/>
            <person name="Ferreira P."/>
            <person name="Fischer H."/>
            <person name="Fitzgerald M."/>
            <person name="Foley K."/>
            <person name="Gage D."/>
            <person name="Galagan J."/>
            <person name="Gearin G."/>
            <person name="Gnerre S."/>
            <person name="Gnirke A."/>
            <person name="Goyette A."/>
            <person name="Graham J."/>
            <person name="Grandbois E."/>
            <person name="Gyaltsen K."/>
            <person name="Hafez N."/>
            <person name="Hagopian D."/>
            <person name="Hagos B."/>
            <person name="Hall J."/>
            <person name="Hatcher B."/>
            <person name="Heller A."/>
            <person name="Higgins H."/>
            <person name="Honan T."/>
            <person name="Horn A."/>
            <person name="Houde N."/>
            <person name="Hughes L."/>
            <person name="Hulme W."/>
            <person name="Husby E."/>
            <person name="Iliev I."/>
            <person name="Jaffe D."/>
            <person name="Jones C."/>
            <person name="Kamal M."/>
            <person name="Kamat A."/>
            <person name="Kamvysselis M."/>
            <person name="Karlsson E."/>
            <person name="Kells C."/>
            <person name="Kieu A."/>
            <person name="Kisner P."/>
            <person name="Kodira C."/>
            <person name="Kulbokas E."/>
            <person name="Labutti K."/>
            <person name="Lama D."/>
            <person name="Landers T."/>
            <person name="Leger J."/>
            <person name="Levine S."/>
            <person name="Lewis D."/>
            <person name="Lewis T."/>
            <person name="Lindblad-toh K."/>
            <person name="Liu X."/>
            <person name="Lokyitsang T."/>
            <person name="Lokyitsang Y."/>
            <person name="Lucien O."/>
            <person name="Lui A."/>
            <person name="Ma L.J."/>
            <person name="Mabbitt R."/>
            <person name="Macdonald J."/>
            <person name="Maclean C."/>
            <person name="Major J."/>
            <person name="Manning J."/>
            <person name="Marabella R."/>
            <person name="Maru K."/>
            <person name="Matthews C."/>
            <person name="Mauceli E."/>
            <person name="Mccarthy M."/>
            <person name="Mcdonough S."/>
            <person name="Mcghee T."/>
            <person name="Meldrim J."/>
            <person name="Meneus L."/>
            <person name="Mesirov J."/>
            <person name="Mihalev A."/>
            <person name="Mihova T."/>
            <person name="Mikkelsen T."/>
            <person name="Mlenga V."/>
            <person name="Moru K."/>
            <person name="Mozes J."/>
            <person name="Mulrain L."/>
            <person name="Munson G."/>
            <person name="Naylor J."/>
            <person name="Newes C."/>
            <person name="Nguyen C."/>
            <person name="Nguyen N."/>
            <person name="Nguyen T."/>
            <person name="Nicol R."/>
            <person name="Nielsen C."/>
            <person name="Nizzari M."/>
            <person name="Norbu C."/>
            <person name="Norbu N."/>
            <person name="O'donnell P."/>
            <person name="Okoawo O."/>
            <person name="O'leary S."/>
            <person name="Omotosho B."/>
            <person name="O'neill K."/>
            <person name="Osman S."/>
            <person name="Parker S."/>
            <person name="Perrin D."/>
            <person name="Phunkhang P."/>
            <person name="Piqani B."/>
            <person name="Purcell S."/>
            <person name="Rachupka T."/>
            <person name="Ramasamy U."/>
            <person name="Rameau R."/>
            <person name="Ray V."/>
            <person name="Raymond C."/>
            <person name="Retta R."/>
            <person name="Richardson S."/>
            <person name="Rise C."/>
            <person name="Rodriguez J."/>
            <person name="Rogers J."/>
            <person name="Rogov P."/>
            <person name="Rutman M."/>
            <person name="Schupbach R."/>
            <person name="Seaman C."/>
            <person name="Settipalli S."/>
            <person name="Sharpe T."/>
            <person name="Sheridan J."/>
            <person name="Sherpa N."/>
            <person name="Shi J."/>
            <person name="Smirnov S."/>
            <person name="Smith C."/>
            <person name="Sougnez C."/>
            <person name="Spencer B."/>
            <person name="Stalker J."/>
            <person name="Stange-thomann N."/>
            <person name="Stavropoulos S."/>
            <person name="Stetson K."/>
            <person name="Stone C."/>
            <person name="Stone S."/>
            <person name="Stubbs M."/>
            <person name="Talamas J."/>
            <person name="Tchuinga P."/>
            <person name="Tenzing P."/>
            <person name="Tesfaye S."/>
            <person name="Theodore J."/>
            <person name="Thoulutsang Y."/>
            <person name="Topham K."/>
            <person name="Towey S."/>
            <person name="Tsamla T."/>
            <person name="Tsomo N."/>
            <person name="Vallee D."/>
            <person name="Vassiliev H."/>
            <person name="Venkataraman V."/>
            <person name="Vinson J."/>
            <person name="Vo A."/>
            <person name="Wade C."/>
            <person name="Wang S."/>
            <person name="Wangchuk T."/>
            <person name="Wangdi T."/>
            <person name="Whittaker C."/>
            <person name="Wilkinson J."/>
            <person name="Wu Y."/>
            <person name="Wyman D."/>
            <person name="Yadav S."/>
            <person name="Yang S."/>
            <person name="Yang X."/>
            <person name="Yeager S."/>
            <person name="Yee E."/>
            <person name="Young G."/>
            <person name="Zainoun J."/>
            <person name="Zembeck L."/>
            <person name="Zimmer A."/>
            <person name="Zody M."/>
            <person name="Lander E."/>
        </authorList>
    </citation>
    <scope>NUCLEOTIDE SEQUENCE [LARGE SCALE GENOMIC DNA]</scope>
</reference>